<evidence type="ECO:0000313" key="12">
    <source>
        <dbReference type="Proteomes" id="UP001652741"/>
    </source>
</evidence>
<keyword evidence="12" id="KW-1185">Reference proteome</keyword>
<accession>A0ABM3CQV9</accession>
<dbReference type="InterPro" id="IPR048362">
    <property type="entry name" value="PARG_helical"/>
</dbReference>
<evidence type="ECO:0000256" key="9">
    <source>
        <dbReference type="SAM" id="MobiDB-lite"/>
    </source>
</evidence>
<dbReference type="GeneID" id="106568955"/>
<dbReference type="SUPFAM" id="SSF57850">
    <property type="entry name" value="RING/U-box"/>
    <property type="match status" value="1"/>
</dbReference>
<dbReference type="PROSITE" id="PS00518">
    <property type="entry name" value="ZF_RING_1"/>
    <property type="match status" value="1"/>
</dbReference>
<dbReference type="Gene3D" id="4.10.830.40">
    <property type="match status" value="1"/>
</dbReference>
<evidence type="ECO:0000256" key="7">
    <source>
        <dbReference type="PROSITE-ProRule" id="PRU00024"/>
    </source>
</evidence>
<dbReference type="RefSeq" id="XP_045548936.1">
    <property type="nucleotide sequence ID" value="XM_045692980.1"/>
</dbReference>
<dbReference type="Gene3D" id="3.30.160.60">
    <property type="entry name" value="Classic Zinc Finger"/>
    <property type="match status" value="1"/>
</dbReference>
<evidence type="ECO:0000256" key="1">
    <source>
        <dbReference type="ARBA" id="ARBA00009545"/>
    </source>
</evidence>
<dbReference type="SMART" id="SM00336">
    <property type="entry name" value="BBOX"/>
    <property type="match status" value="1"/>
</dbReference>
<dbReference type="InterPro" id="IPR007724">
    <property type="entry name" value="Poly_GlycHdrlase"/>
</dbReference>
<dbReference type="CDD" id="cd16543">
    <property type="entry name" value="RING-HC_TRIM77_C-IV"/>
    <property type="match status" value="1"/>
</dbReference>
<dbReference type="InterPro" id="IPR000315">
    <property type="entry name" value="Znf_B-box"/>
</dbReference>
<keyword evidence="6" id="KW-0862">Zinc</keyword>
<sequence length="1043" mass="119502">MAQQGVLLEKEQFCCSVCLDLLKEPVAIPCGHSYCRSCIEGYWDQDDQGIYSCPQCRQTFTPRPILRKNNMLAEVVETLKKTGLQAAPPALCYAGPGDVACDYCTGTRKQKALMSCLVCLVSYCETHLQHHNDVLVLKKHKLVKATAQLQENICSHHDQLLEVYCRTDQQWICYHCLMDKHKGHDTVSAAAERTEIQSQLGMRQQKVQQRVQEREKVLKEIQQAVECLKRSADAAVEDSDQIFTELIRSMEERRSEVKELIRAQEKAEVSRAEGLLEQLEQEIVELRRRDAELEQLSHTEDHIHFLQSYQSLSSPSVSSDLPSIGVFPLQYFGDVSKSVSELREKVEDLLKGEWTKISTTGIAGHNNHSSQMKAALQQDDPMEDKDRGQEVKRRPSSEFPVGNLVDIDNTPVTKSLHGDSERERDGEREKEKERQKHKEMESEKKRDGGREVEMDGARVGERDGTTERERDGGRERDRDGASKGERNGGRERERDGGREREMEGAREEAMDIGWESERDGTRGVRDEEEKRSCCSLSELKKVPQCHVELEQLSFSRTHNVLIDVNEFNHKRTLTPQSGHHVWHSDFVKMPCSPESLIKTGWVTSSEQSRWEVVSEQLESLAKKTTASVGDVEKAIKKYNPKYEAQWSFDALHTFVKKSPKEEKYYMSVFPKIAELASSLPHYIKKAIPLLQKGQTQSITLSQGQIACLLANAFYCTFPHRNSPNPRAEYHNYPTINFNSLFEKWSERKREKLRALLHYFHTVTDPATRPSGLVTFERRYIRDRDMPNWRSCKETVPKLHVTSAGCIEEQGAGMLQVDFACNMIGGGVLGSGLVQEEILFLMNPELIVSRLFTEKLGDNECLFITGSQQFSQYSGYSDTFKWVGPHRDNIERDEWQRLHRQIVAMDALHFRNQREQYNMKQVTRELNKAYCGFKADDNTHPDFLPDIATGNWGCGAFNGDHKLKALIQLMAAARAKRGVAFFTFNNLSLERELKNMHHLLVTLRTTVGELYELLVDYCAVTQLAHTHVDLFDWIRNTLKHRSQL</sequence>
<evidence type="ECO:0000256" key="6">
    <source>
        <dbReference type="ARBA" id="ARBA00022833"/>
    </source>
</evidence>
<evidence type="ECO:0000256" key="2">
    <source>
        <dbReference type="ARBA" id="ARBA00012255"/>
    </source>
</evidence>
<gene>
    <name evidence="13" type="primary">LOC106568955</name>
</gene>
<evidence type="ECO:0000259" key="10">
    <source>
        <dbReference type="PROSITE" id="PS50089"/>
    </source>
</evidence>
<dbReference type="PANTHER" id="PTHR12837">
    <property type="entry name" value="POLY ADP-RIBOSE GLYCOHYDROLASE"/>
    <property type="match status" value="1"/>
</dbReference>
<dbReference type="CDD" id="cd19769">
    <property type="entry name" value="Bbox2_TRIM16-like"/>
    <property type="match status" value="1"/>
</dbReference>
<organism evidence="12 13">
    <name type="scientific">Salmo salar</name>
    <name type="common">Atlantic salmon</name>
    <dbReference type="NCBI Taxonomy" id="8030"/>
    <lineage>
        <taxon>Eukaryota</taxon>
        <taxon>Metazoa</taxon>
        <taxon>Chordata</taxon>
        <taxon>Craniata</taxon>
        <taxon>Vertebrata</taxon>
        <taxon>Euteleostomi</taxon>
        <taxon>Actinopterygii</taxon>
        <taxon>Neopterygii</taxon>
        <taxon>Teleostei</taxon>
        <taxon>Protacanthopterygii</taxon>
        <taxon>Salmoniformes</taxon>
        <taxon>Salmonidae</taxon>
        <taxon>Salmoninae</taxon>
        <taxon>Salmo</taxon>
    </lineage>
</organism>
<feature type="domain" description="RING-type" evidence="10">
    <location>
        <begin position="15"/>
        <end position="57"/>
    </location>
</feature>
<feature type="coiled-coil region" evidence="8">
    <location>
        <begin position="204"/>
        <end position="296"/>
    </location>
</feature>
<dbReference type="InterPro" id="IPR013083">
    <property type="entry name" value="Znf_RING/FYVE/PHD"/>
</dbReference>
<dbReference type="PROSITE" id="PS50089">
    <property type="entry name" value="ZF_RING_2"/>
    <property type="match status" value="1"/>
</dbReference>
<proteinExistence type="inferred from homology"/>
<dbReference type="SUPFAM" id="SSF57845">
    <property type="entry name" value="B-box zinc-binding domain"/>
    <property type="match status" value="1"/>
</dbReference>
<dbReference type="PANTHER" id="PTHR12837:SF9">
    <property type="entry name" value="POLY(ADP-RIBOSE) GLYCOHYDROLASE"/>
    <property type="match status" value="1"/>
</dbReference>
<dbReference type="Pfam" id="PF00643">
    <property type="entry name" value="zf-B_box"/>
    <property type="match status" value="1"/>
</dbReference>
<dbReference type="SMART" id="SM00184">
    <property type="entry name" value="RING"/>
    <property type="match status" value="1"/>
</dbReference>
<dbReference type="Proteomes" id="UP001652741">
    <property type="component" value="Chromosome ssa01"/>
</dbReference>
<feature type="compositionally biased region" description="Basic and acidic residues" evidence="9">
    <location>
        <begin position="416"/>
        <end position="512"/>
    </location>
</feature>
<feature type="compositionally biased region" description="Polar residues" evidence="9">
    <location>
        <begin position="360"/>
        <end position="372"/>
    </location>
</feature>
<name>A0ABM3CQV9_SALSA</name>
<feature type="compositionally biased region" description="Basic and acidic residues" evidence="9">
    <location>
        <begin position="384"/>
        <end position="396"/>
    </location>
</feature>
<keyword evidence="3" id="KW-0479">Metal-binding</keyword>
<evidence type="ECO:0000259" key="11">
    <source>
        <dbReference type="PROSITE" id="PS50119"/>
    </source>
</evidence>
<evidence type="ECO:0000313" key="13">
    <source>
        <dbReference type="RefSeq" id="XP_045548936.1"/>
    </source>
</evidence>
<keyword evidence="5" id="KW-0378">Hydrolase</keyword>
<dbReference type="Pfam" id="PF20811">
    <property type="entry name" value="PARG_cat_N"/>
    <property type="match status" value="1"/>
</dbReference>
<evidence type="ECO:0000256" key="3">
    <source>
        <dbReference type="ARBA" id="ARBA00022723"/>
    </source>
</evidence>
<dbReference type="CDD" id="cd19802">
    <property type="entry name" value="Bbox1_TRIM8-like"/>
    <property type="match status" value="1"/>
</dbReference>
<dbReference type="Pfam" id="PF15227">
    <property type="entry name" value="zf-C3HC4_4"/>
    <property type="match status" value="1"/>
</dbReference>
<feature type="region of interest" description="Disordered" evidence="9">
    <location>
        <begin position="360"/>
        <end position="512"/>
    </location>
</feature>
<dbReference type="PROSITE" id="PS50119">
    <property type="entry name" value="ZF_BBOX"/>
    <property type="match status" value="1"/>
</dbReference>
<dbReference type="InterPro" id="IPR001841">
    <property type="entry name" value="Znf_RING"/>
</dbReference>
<evidence type="ECO:0000256" key="4">
    <source>
        <dbReference type="ARBA" id="ARBA00022771"/>
    </source>
</evidence>
<dbReference type="InterPro" id="IPR058030">
    <property type="entry name" value="TRIM8/14/16/25/29/45/65_CC"/>
</dbReference>
<dbReference type="EC" id="3.2.1.143" evidence="2"/>
<protein>
    <recommendedName>
        <fullName evidence="2">poly(ADP-ribose) glycohydrolase</fullName>
        <ecNumber evidence="2">3.2.1.143</ecNumber>
    </recommendedName>
</protein>
<dbReference type="InterPro" id="IPR017907">
    <property type="entry name" value="Znf_RING_CS"/>
</dbReference>
<evidence type="ECO:0000256" key="5">
    <source>
        <dbReference type="ARBA" id="ARBA00022801"/>
    </source>
</evidence>
<dbReference type="Pfam" id="PF05028">
    <property type="entry name" value="PARG_cat_C"/>
    <property type="match status" value="1"/>
</dbReference>
<comment type="similarity">
    <text evidence="1">Belongs to the poly(ADP-ribose) glycohydrolase family.</text>
</comment>
<evidence type="ECO:0000256" key="8">
    <source>
        <dbReference type="SAM" id="Coils"/>
    </source>
</evidence>
<keyword evidence="8" id="KW-0175">Coiled coil</keyword>
<dbReference type="Gene3D" id="3.30.40.10">
    <property type="entry name" value="Zinc/RING finger domain, C3HC4 (zinc finger)"/>
    <property type="match status" value="1"/>
</dbReference>
<dbReference type="Pfam" id="PF25600">
    <property type="entry name" value="TRIM_CC"/>
    <property type="match status" value="1"/>
</dbReference>
<dbReference type="InterPro" id="IPR046372">
    <property type="entry name" value="PARG_cat_C"/>
</dbReference>
<keyword evidence="4 7" id="KW-0863">Zinc-finger</keyword>
<feature type="domain" description="B box-type" evidence="11">
    <location>
        <begin position="149"/>
        <end position="189"/>
    </location>
</feature>
<reference evidence="13" key="1">
    <citation type="submission" date="2025-08" db="UniProtKB">
        <authorList>
            <consortium name="RefSeq"/>
        </authorList>
    </citation>
    <scope>IDENTIFICATION</scope>
</reference>